<dbReference type="PANTHER" id="PTHR30537:SF5">
    <property type="entry name" value="HTH-TYPE TRANSCRIPTIONAL ACTIVATOR TTDR-RELATED"/>
    <property type="match status" value="1"/>
</dbReference>
<dbReference type="InterPro" id="IPR005119">
    <property type="entry name" value="LysR_subst-bd"/>
</dbReference>
<evidence type="ECO:0000313" key="7">
    <source>
        <dbReference type="Proteomes" id="UP000249299"/>
    </source>
</evidence>
<protein>
    <submittedName>
        <fullName evidence="6">LysR family transcriptional regulator</fullName>
    </submittedName>
</protein>
<dbReference type="InterPro" id="IPR000847">
    <property type="entry name" value="LysR_HTH_N"/>
</dbReference>
<feature type="domain" description="HTH lysR-type" evidence="5">
    <location>
        <begin position="1"/>
        <end position="57"/>
    </location>
</feature>
<proteinExistence type="inferred from homology"/>
<dbReference type="CDD" id="cd08422">
    <property type="entry name" value="PBP2_CrgA_like"/>
    <property type="match status" value="1"/>
</dbReference>
<evidence type="ECO:0000259" key="5">
    <source>
        <dbReference type="PROSITE" id="PS50931"/>
    </source>
</evidence>
<dbReference type="InterPro" id="IPR058163">
    <property type="entry name" value="LysR-type_TF_proteobact-type"/>
</dbReference>
<dbReference type="Pfam" id="PF03466">
    <property type="entry name" value="LysR_substrate"/>
    <property type="match status" value="1"/>
</dbReference>
<comment type="caution">
    <text evidence="6">The sequence shown here is derived from an EMBL/GenBank/DDBJ whole genome shotgun (WGS) entry which is preliminary data.</text>
</comment>
<dbReference type="OrthoDB" id="9786526at2"/>
<dbReference type="InterPro" id="IPR036388">
    <property type="entry name" value="WH-like_DNA-bd_sf"/>
</dbReference>
<dbReference type="SUPFAM" id="SSF53850">
    <property type="entry name" value="Periplasmic binding protein-like II"/>
    <property type="match status" value="1"/>
</dbReference>
<accession>A0A327JFX3</accession>
<sequence length="308" mass="33577">MSQEMSVFVAAAERGSFTGAAREAGLTPSAVSRLIARLEDRLGTRLIHRTTRRLALTPAGEVYLLRARRILADIAEAEADIAARGIAPRGPLRINAGAAFANYQLMPALPEFLTRYPEIEPDIAITDRVVDLLAANADVAIRTGRVVDPALVMRKICDLHRVICAAPDYLQRRGTPRRPEDLAAHDCLTLVDAPALTAWPFRIDGATHRITAKSRIRLDNAEALLRLGRAGAGIFRSADMLVGDDIRNGTLVPLLTDCHHDEPAPLSAVYPEGRHRSPAVRAFIDFVVEKFAHRPWRIAGCGPADTNA</sequence>
<dbReference type="Pfam" id="PF00126">
    <property type="entry name" value="HTH_1"/>
    <property type="match status" value="1"/>
</dbReference>
<evidence type="ECO:0000256" key="2">
    <source>
        <dbReference type="ARBA" id="ARBA00023015"/>
    </source>
</evidence>
<keyword evidence="4" id="KW-0804">Transcription</keyword>
<dbReference type="GO" id="GO:0003700">
    <property type="term" value="F:DNA-binding transcription factor activity"/>
    <property type="evidence" value="ECO:0007669"/>
    <property type="project" value="InterPro"/>
</dbReference>
<dbReference type="SUPFAM" id="SSF46785">
    <property type="entry name" value="Winged helix' DNA-binding domain"/>
    <property type="match status" value="1"/>
</dbReference>
<comment type="similarity">
    <text evidence="1">Belongs to the LysR transcriptional regulatory family.</text>
</comment>
<dbReference type="GO" id="GO:0006351">
    <property type="term" value="P:DNA-templated transcription"/>
    <property type="evidence" value="ECO:0007669"/>
    <property type="project" value="TreeGrafter"/>
</dbReference>
<evidence type="ECO:0000256" key="4">
    <source>
        <dbReference type="ARBA" id="ARBA00023163"/>
    </source>
</evidence>
<dbReference type="Gene3D" id="3.40.190.290">
    <property type="match status" value="1"/>
</dbReference>
<dbReference type="InterPro" id="IPR036390">
    <property type="entry name" value="WH_DNA-bd_sf"/>
</dbReference>
<dbReference type="PROSITE" id="PS50931">
    <property type="entry name" value="HTH_LYSR"/>
    <property type="match status" value="1"/>
</dbReference>
<dbReference type="AlphaFoldDB" id="A0A327JFX3"/>
<dbReference type="FunFam" id="1.10.10.10:FF:000001">
    <property type="entry name" value="LysR family transcriptional regulator"/>
    <property type="match status" value="1"/>
</dbReference>
<dbReference type="GO" id="GO:0043565">
    <property type="term" value="F:sequence-specific DNA binding"/>
    <property type="evidence" value="ECO:0007669"/>
    <property type="project" value="TreeGrafter"/>
</dbReference>
<keyword evidence="3" id="KW-0238">DNA-binding</keyword>
<dbReference type="PANTHER" id="PTHR30537">
    <property type="entry name" value="HTH-TYPE TRANSCRIPTIONAL REGULATOR"/>
    <property type="match status" value="1"/>
</dbReference>
<organism evidence="6 7">
    <name type="scientific">Rhodobium orientis</name>
    <dbReference type="NCBI Taxonomy" id="34017"/>
    <lineage>
        <taxon>Bacteria</taxon>
        <taxon>Pseudomonadati</taxon>
        <taxon>Pseudomonadota</taxon>
        <taxon>Alphaproteobacteria</taxon>
        <taxon>Hyphomicrobiales</taxon>
        <taxon>Rhodobiaceae</taxon>
        <taxon>Rhodobium</taxon>
    </lineage>
</organism>
<evidence type="ECO:0000256" key="3">
    <source>
        <dbReference type="ARBA" id="ARBA00023125"/>
    </source>
</evidence>
<evidence type="ECO:0000313" key="6">
    <source>
        <dbReference type="EMBL" id="RAI25290.1"/>
    </source>
</evidence>
<dbReference type="Proteomes" id="UP000249299">
    <property type="component" value="Unassembled WGS sequence"/>
</dbReference>
<reference evidence="6 7" key="1">
    <citation type="submission" date="2017-07" db="EMBL/GenBank/DDBJ databases">
        <title>Draft Genome Sequences of Select Purple Nonsulfur Bacteria.</title>
        <authorList>
            <person name="Lasarre B."/>
            <person name="Mckinlay J.B."/>
        </authorList>
    </citation>
    <scope>NUCLEOTIDE SEQUENCE [LARGE SCALE GENOMIC DNA]</scope>
    <source>
        <strain evidence="6 7">DSM 11290</strain>
    </source>
</reference>
<dbReference type="EMBL" id="NPEV01000051">
    <property type="protein sequence ID" value="RAI25290.1"/>
    <property type="molecule type" value="Genomic_DNA"/>
</dbReference>
<dbReference type="RefSeq" id="WP_111435955.1">
    <property type="nucleotide sequence ID" value="NZ_JACIGG010000032.1"/>
</dbReference>
<gene>
    <name evidence="6" type="ORF">CH339_18910</name>
</gene>
<evidence type="ECO:0000256" key="1">
    <source>
        <dbReference type="ARBA" id="ARBA00009437"/>
    </source>
</evidence>
<dbReference type="Gene3D" id="1.10.10.10">
    <property type="entry name" value="Winged helix-like DNA-binding domain superfamily/Winged helix DNA-binding domain"/>
    <property type="match status" value="1"/>
</dbReference>
<name>A0A327JFX3_9HYPH</name>
<keyword evidence="7" id="KW-1185">Reference proteome</keyword>
<keyword evidence="2" id="KW-0805">Transcription regulation</keyword>